<dbReference type="EMBL" id="ML978738">
    <property type="protein sequence ID" value="KAF2084725.1"/>
    <property type="molecule type" value="Genomic_DNA"/>
</dbReference>
<dbReference type="AlphaFoldDB" id="A0A9P4HSY9"/>
<evidence type="ECO:0000256" key="1">
    <source>
        <dbReference type="SAM" id="SignalP"/>
    </source>
</evidence>
<accession>A0A9P4HSY9</accession>
<sequence>MHPLTLLPFLITLTLASPLLVPRQVNTSPWSIYGLIIQNGWSPDNPTSITFSWSNATATHACEGFIDYSLNPPSTQGLIPCSQKIGAEAVEWSYDGEALSFNVAWADCALGGYQTEMGSLTLPAPTRTIEDRIKYWPEVSVPIQSMAFGESGTVASKTYLLILIGTRSGFSPSWEEYYCGVGGSA</sequence>
<feature type="chain" id="PRO_5040349880" description="AA1-like domain-containing protein" evidence="1">
    <location>
        <begin position="17"/>
        <end position="185"/>
    </location>
</feature>
<keyword evidence="3" id="KW-1185">Reference proteome</keyword>
<protein>
    <recommendedName>
        <fullName evidence="4">AA1-like domain-containing protein</fullName>
    </recommendedName>
</protein>
<evidence type="ECO:0000313" key="2">
    <source>
        <dbReference type="EMBL" id="KAF2084725.1"/>
    </source>
</evidence>
<name>A0A9P4HSY9_9PEZI</name>
<evidence type="ECO:0008006" key="4">
    <source>
        <dbReference type="Google" id="ProtNLM"/>
    </source>
</evidence>
<dbReference type="Proteomes" id="UP000799776">
    <property type="component" value="Unassembled WGS sequence"/>
</dbReference>
<organism evidence="2 3">
    <name type="scientific">Saccharata proteae CBS 121410</name>
    <dbReference type="NCBI Taxonomy" id="1314787"/>
    <lineage>
        <taxon>Eukaryota</taxon>
        <taxon>Fungi</taxon>
        <taxon>Dikarya</taxon>
        <taxon>Ascomycota</taxon>
        <taxon>Pezizomycotina</taxon>
        <taxon>Dothideomycetes</taxon>
        <taxon>Dothideomycetes incertae sedis</taxon>
        <taxon>Botryosphaeriales</taxon>
        <taxon>Saccharataceae</taxon>
        <taxon>Saccharata</taxon>
    </lineage>
</organism>
<keyword evidence="1" id="KW-0732">Signal</keyword>
<evidence type="ECO:0000313" key="3">
    <source>
        <dbReference type="Proteomes" id="UP000799776"/>
    </source>
</evidence>
<feature type="signal peptide" evidence="1">
    <location>
        <begin position="1"/>
        <end position="16"/>
    </location>
</feature>
<comment type="caution">
    <text evidence="2">The sequence shown here is derived from an EMBL/GenBank/DDBJ whole genome shotgun (WGS) entry which is preliminary data.</text>
</comment>
<gene>
    <name evidence="2" type="ORF">K490DRAFT_59362</name>
</gene>
<reference evidence="2" key="1">
    <citation type="journal article" date="2020" name="Stud. Mycol.">
        <title>101 Dothideomycetes genomes: a test case for predicting lifestyles and emergence of pathogens.</title>
        <authorList>
            <person name="Haridas S."/>
            <person name="Albert R."/>
            <person name="Binder M."/>
            <person name="Bloem J."/>
            <person name="Labutti K."/>
            <person name="Salamov A."/>
            <person name="Andreopoulos B."/>
            <person name="Baker S."/>
            <person name="Barry K."/>
            <person name="Bills G."/>
            <person name="Bluhm B."/>
            <person name="Cannon C."/>
            <person name="Castanera R."/>
            <person name="Culley D."/>
            <person name="Daum C."/>
            <person name="Ezra D."/>
            <person name="Gonzalez J."/>
            <person name="Henrissat B."/>
            <person name="Kuo A."/>
            <person name="Liang C."/>
            <person name="Lipzen A."/>
            <person name="Lutzoni F."/>
            <person name="Magnuson J."/>
            <person name="Mondo S."/>
            <person name="Nolan M."/>
            <person name="Ohm R."/>
            <person name="Pangilinan J."/>
            <person name="Park H.-J."/>
            <person name="Ramirez L."/>
            <person name="Alfaro M."/>
            <person name="Sun H."/>
            <person name="Tritt A."/>
            <person name="Yoshinaga Y."/>
            <person name="Zwiers L.-H."/>
            <person name="Turgeon B."/>
            <person name="Goodwin S."/>
            <person name="Spatafora J."/>
            <person name="Crous P."/>
            <person name="Grigoriev I."/>
        </authorList>
    </citation>
    <scope>NUCLEOTIDE SEQUENCE</scope>
    <source>
        <strain evidence="2">CBS 121410</strain>
    </source>
</reference>
<proteinExistence type="predicted"/>